<dbReference type="Proteomes" id="UP001153737">
    <property type="component" value="Chromosome 4"/>
</dbReference>
<gene>
    <name evidence="1" type="ORF">PHAECO_LOCUS8124</name>
</gene>
<keyword evidence="2" id="KW-1185">Reference proteome</keyword>
<dbReference type="EMBL" id="OU896710">
    <property type="protein sequence ID" value="CAG9820376.1"/>
    <property type="molecule type" value="Genomic_DNA"/>
</dbReference>
<dbReference type="AlphaFoldDB" id="A0A9N9SHH1"/>
<evidence type="ECO:0000313" key="1">
    <source>
        <dbReference type="EMBL" id="CAG9820376.1"/>
    </source>
</evidence>
<name>A0A9N9SHH1_PHACE</name>
<reference evidence="1" key="2">
    <citation type="submission" date="2022-10" db="EMBL/GenBank/DDBJ databases">
        <authorList>
            <consortium name="ENA_rothamsted_submissions"/>
            <consortium name="culmorum"/>
            <person name="King R."/>
        </authorList>
    </citation>
    <scope>NUCLEOTIDE SEQUENCE</scope>
</reference>
<sequence length="735" mass="84990">MDRHSELIIWLRKMGYDGEIPESLNNIHNNSTSFLWEQLIQNARPRQEVQHVRDNIIVHRLKSKPINKQDEFSSPMLEIALYQKKVALANKLESMYAAIKEKETIHTNMSQNIRMKSIAIEKLNEKIKANQEREFLLRKKLKVSQQDIQSAEDTLESLGNLTPVELEEKPNTKEITQTLKKCAEILEKQLHTFPAPSKNVQNYEQTFQRTRTVEKSRRDPSVYEHYICLTEKKQPRRNDSSRREEKFGKENVRLKNVTKCLFDSPSIGKQPARPKKRESLGLLSESCMNNSEPEDFLVEADPLSTTLSVVQEDIGTVSVSSAVQENLLSRMHGRDVTSVSTTTLVEKKNDDLKKLCENKEVCEQLMQLLHCHNRQMIWNVFQSMDHSVHLDISKNLVLDHQKAGGKINQDDISQLRFLHVQNEFKILKQKAMLKQLEHQVDAKKKNVHVFLSDRGISAKKLEKLFELLYRDANLDATLTAMKKEITAAKSSQEKIDLLIVSGKLAKVKENIETKLFSIQKNIGAVQEILTLTSRTRNETIACVHKLVPFIDDMSWSSPLVEGLFSDEIRTFEKFPLEYNRRSVHVDPSIFYKDLCISNLPSDEDIDDQTLYILGEALENPSSFPEIVVFNILKAKLKLDVLKSMQKVPEISHQQKYTFEDLESQESYVQYALERLNTLLHSTSTMRTLNSAASAKKVMDIWLEMPLKDFISPNIKVDGNEYSFYEKQYDRFYNDL</sequence>
<accession>A0A9N9SHH1</accession>
<dbReference type="OrthoDB" id="8192537at2759"/>
<proteinExistence type="predicted"/>
<reference evidence="1" key="1">
    <citation type="submission" date="2022-01" db="EMBL/GenBank/DDBJ databases">
        <authorList>
            <person name="King R."/>
        </authorList>
    </citation>
    <scope>NUCLEOTIDE SEQUENCE</scope>
</reference>
<protein>
    <submittedName>
        <fullName evidence="1">Uncharacterized protein</fullName>
    </submittedName>
</protein>
<organism evidence="1 2">
    <name type="scientific">Phaedon cochleariae</name>
    <name type="common">Mustard beetle</name>
    <dbReference type="NCBI Taxonomy" id="80249"/>
    <lineage>
        <taxon>Eukaryota</taxon>
        <taxon>Metazoa</taxon>
        <taxon>Ecdysozoa</taxon>
        <taxon>Arthropoda</taxon>
        <taxon>Hexapoda</taxon>
        <taxon>Insecta</taxon>
        <taxon>Pterygota</taxon>
        <taxon>Neoptera</taxon>
        <taxon>Endopterygota</taxon>
        <taxon>Coleoptera</taxon>
        <taxon>Polyphaga</taxon>
        <taxon>Cucujiformia</taxon>
        <taxon>Chrysomeloidea</taxon>
        <taxon>Chrysomelidae</taxon>
        <taxon>Chrysomelinae</taxon>
        <taxon>Chrysomelini</taxon>
        <taxon>Phaedon</taxon>
    </lineage>
</organism>
<evidence type="ECO:0000313" key="2">
    <source>
        <dbReference type="Proteomes" id="UP001153737"/>
    </source>
</evidence>